<dbReference type="EMBL" id="BGPR01001542">
    <property type="protein sequence ID" value="GBM56364.1"/>
    <property type="molecule type" value="Genomic_DNA"/>
</dbReference>
<comment type="caution">
    <text evidence="1">The sequence shown here is derived from an EMBL/GenBank/DDBJ whole genome shotgun (WGS) entry which is preliminary data.</text>
</comment>
<organism evidence="1 2">
    <name type="scientific">Araneus ventricosus</name>
    <name type="common">Orbweaver spider</name>
    <name type="synonym">Epeira ventricosa</name>
    <dbReference type="NCBI Taxonomy" id="182803"/>
    <lineage>
        <taxon>Eukaryota</taxon>
        <taxon>Metazoa</taxon>
        <taxon>Ecdysozoa</taxon>
        <taxon>Arthropoda</taxon>
        <taxon>Chelicerata</taxon>
        <taxon>Arachnida</taxon>
        <taxon>Araneae</taxon>
        <taxon>Araneomorphae</taxon>
        <taxon>Entelegynae</taxon>
        <taxon>Araneoidea</taxon>
        <taxon>Araneidae</taxon>
        <taxon>Araneus</taxon>
    </lineage>
</organism>
<reference evidence="1 2" key="1">
    <citation type="journal article" date="2019" name="Sci. Rep.">
        <title>Orb-weaving spider Araneus ventricosus genome elucidates the spidroin gene catalogue.</title>
        <authorList>
            <person name="Kono N."/>
            <person name="Nakamura H."/>
            <person name="Ohtoshi R."/>
            <person name="Moran D.A.P."/>
            <person name="Shinohara A."/>
            <person name="Yoshida Y."/>
            <person name="Fujiwara M."/>
            <person name="Mori M."/>
            <person name="Tomita M."/>
            <person name="Arakawa K."/>
        </authorList>
    </citation>
    <scope>NUCLEOTIDE SEQUENCE [LARGE SCALE GENOMIC DNA]</scope>
</reference>
<accession>A0A4Y2GW90</accession>
<dbReference type="Proteomes" id="UP000499080">
    <property type="component" value="Unassembled WGS sequence"/>
</dbReference>
<sequence>MASGTGTWGGVLSVYASIDVYNVEPALDHERSRTVNQSAYQFTTMLSCVIMIPIDVLYLPSKFVRGVSEQPVESVFFLYQYKGGKSLDRCLYSFDAKMKLLNRLYFILSSCNVKKLDPYYKYGEETYARHFRLTRIKPAIHFTDKLDILEHEKEKAIKLYGNQPNGLWWLEFRLD</sequence>
<keyword evidence="2" id="KW-1185">Reference proteome</keyword>
<evidence type="ECO:0000313" key="2">
    <source>
        <dbReference type="Proteomes" id="UP000499080"/>
    </source>
</evidence>
<gene>
    <name evidence="1" type="ORF">AVEN_7172_1</name>
</gene>
<proteinExistence type="predicted"/>
<dbReference type="AlphaFoldDB" id="A0A4Y2GW90"/>
<protein>
    <submittedName>
        <fullName evidence="1">Uncharacterized protein</fullName>
    </submittedName>
</protein>
<name>A0A4Y2GW90_ARAVE</name>
<evidence type="ECO:0000313" key="1">
    <source>
        <dbReference type="EMBL" id="GBM56364.1"/>
    </source>
</evidence>